<evidence type="ECO:0000313" key="1">
    <source>
        <dbReference type="EMBL" id="KAJ5189229.1"/>
    </source>
</evidence>
<dbReference type="EMBL" id="JAPQKP010000005">
    <property type="protein sequence ID" value="KAJ5189229.1"/>
    <property type="molecule type" value="Genomic_DNA"/>
</dbReference>
<evidence type="ECO:0000313" key="2">
    <source>
        <dbReference type="Proteomes" id="UP001150879"/>
    </source>
</evidence>
<reference evidence="1" key="1">
    <citation type="submission" date="2022-11" db="EMBL/GenBank/DDBJ databases">
        <authorList>
            <person name="Petersen C."/>
        </authorList>
    </citation>
    <scope>NUCLEOTIDE SEQUENCE</scope>
    <source>
        <strain evidence="1">IBT 16849</strain>
    </source>
</reference>
<accession>A0A9W9J3S7</accession>
<protein>
    <submittedName>
        <fullName evidence="1">Uncharacterized protein</fullName>
    </submittedName>
</protein>
<dbReference type="Proteomes" id="UP001150879">
    <property type="component" value="Unassembled WGS sequence"/>
</dbReference>
<reference evidence="1" key="2">
    <citation type="journal article" date="2023" name="IMA Fungus">
        <title>Comparative genomic study of the Penicillium genus elucidates a diverse pangenome and 15 lateral gene transfer events.</title>
        <authorList>
            <person name="Petersen C."/>
            <person name="Sorensen T."/>
            <person name="Nielsen M.R."/>
            <person name="Sondergaard T.E."/>
            <person name="Sorensen J.L."/>
            <person name="Fitzpatrick D.A."/>
            <person name="Frisvad J.C."/>
            <person name="Nielsen K.L."/>
        </authorList>
    </citation>
    <scope>NUCLEOTIDE SEQUENCE</scope>
    <source>
        <strain evidence="1">IBT 16849</strain>
    </source>
</reference>
<dbReference type="AlphaFoldDB" id="A0A9W9J3S7"/>
<sequence>MRLAPNHSALQFLQPGPLFVALPNVDALDPQPPYSMSASLLPSLKTSLGRLRSDLCADRGLRLTTQLPY</sequence>
<gene>
    <name evidence="1" type="ORF">N7472_008243</name>
</gene>
<proteinExistence type="predicted"/>
<dbReference type="OrthoDB" id="4367415at2759"/>
<keyword evidence="2" id="KW-1185">Reference proteome</keyword>
<comment type="caution">
    <text evidence="1">The sequence shown here is derived from an EMBL/GenBank/DDBJ whole genome shotgun (WGS) entry which is preliminary data.</text>
</comment>
<name>A0A9W9J3S7_9EURO</name>
<organism evidence="1 2">
    <name type="scientific">Penicillium cf. griseofulvum</name>
    <dbReference type="NCBI Taxonomy" id="2972120"/>
    <lineage>
        <taxon>Eukaryota</taxon>
        <taxon>Fungi</taxon>
        <taxon>Dikarya</taxon>
        <taxon>Ascomycota</taxon>
        <taxon>Pezizomycotina</taxon>
        <taxon>Eurotiomycetes</taxon>
        <taxon>Eurotiomycetidae</taxon>
        <taxon>Eurotiales</taxon>
        <taxon>Aspergillaceae</taxon>
        <taxon>Penicillium</taxon>
    </lineage>
</organism>